<feature type="binding site" evidence="1">
    <location>
        <position position="276"/>
    </location>
    <ligand>
        <name>substrate</name>
    </ligand>
</feature>
<feature type="domain" description="PurM-like N-terminal" evidence="2">
    <location>
        <begin position="33"/>
        <end position="145"/>
    </location>
</feature>
<dbReference type="HOGENOM" id="CLU_046964_0_1_11"/>
<dbReference type="RefSeq" id="WP_015779066.1">
    <property type="nucleotide sequence ID" value="NC_013169.1"/>
</dbReference>
<dbReference type="NCBIfam" id="TIGR01379">
    <property type="entry name" value="thiL"/>
    <property type="match status" value="1"/>
</dbReference>
<dbReference type="InterPro" id="IPR036921">
    <property type="entry name" value="PurM-like_N_sf"/>
</dbReference>
<proteinExistence type="inferred from homology"/>
<dbReference type="GO" id="GO:0005524">
    <property type="term" value="F:ATP binding"/>
    <property type="evidence" value="ECO:0007669"/>
    <property type="project" value="UniProtKB-UniRule"/>
</dbReference>
<keyword evidence="1" id="KW-0547">Nucleotide-binding</keyword>
<feature type="binding site" evidence="1">
    <location>
        <position position="221"/>
    </location>
    <ligand>
        <name>Mg(2+)</name>
        <dbReference type="ChEBI" id="CHEBI:18420"/>
        <label>3</label>
    </ligand>
</feature>
<dbReference type="InterPro" id="IPR036676">
    <property type="entry name" value="PurM-like_C_sf"/>
</dbReference>
<comment type="pathway">
    <text evidence="1">Cofactor biosynthesis; thiamine diphosphate biosynthesis; thiamine diphosphate from thiamine phosphate: step 1/1.</text>
</comment>
<reference evidence="3 4" key="1">
    <citation type="journal article" date="2009" name="Stand. Genomic Sci.">
        <title>Complete genome sequence of Kytococcus sedentarius type strain (541).</title>
        <authorList>
            <person name="Sims D."/>
            <person name="Brettin T."/>
            <person name="Detter J.C."/>
            <person name="Han C."/>
            <person name="Lapidus A."/>
            <person name="Copeland A."/>
            <person name="Glavina Del Rio T."/>
            <person name="Nolan M."/>
            <person name="Chen F."/>
            <person name="Lucas S."/>
            <person name="Tice H."/>
            <person name="Cheng J.F."/>
            <person name="Bruce D."/>
            <person name="Goodwin L."/>
            <person name="Pitluck S."/>
            <person name="Ovchinnikova G."/>
            <person name="Pati A."/>
            <person name="Ivanova N."/>
            <person name="Mavrommatis K."/>
            <person name="Chen A."/>
            <person name="Palaniappan K."/>
            <person name="D'haeseleer P."/>
            <person name="Chain P."/>
            <person name="Bristow J."/>
            <person name="Eisen J.A."/>
            <person name="Markowitz V."/>
            <person name="Hugenholtz P."/>
            <person name="Schneider S."/>
            <person name="Goker M."/>
            <person name="Pukall R."/>
            <person name="Kyrpides N.C."/>
            <person name="Klenk H.P."/>
        </authorList>
    </citation>
    <scope>NUCLEOTIDE SEQUENCE [LARGE SCALE GENOMIC DNA]</scope>
    <source>
        <strain evidence="4">ATCC 14392 / DSM 20547 / JCM 11482 / CCUG 33030 / NBRC 15357 / NCTC 11040 / CCM 314 / 541</strain>
    </source>
</reference>
<feature type="binding site" evidence="1">
    <location>
        <position position="50"/>
    </location>
    <ligand>
        <name>Mg(2+)</name>
        <dbReference type="ChEBI" id="CHEBI:18420"/>
        <label>1</label>
    </ligand>
</feature>
<dbReference type="GO" id="GO:0009030">
    <property type="term" value="F:thiamine-phosphate kinase activity"/>
    <property type="evidence" value="ECO:0007669"/>
    <property type="project" value="UniProtKB-UniRule"/>
</dbReference>
<evidence type="ECO:0000256" key="1">
    <source>
        <dbReference type="HAMAP-Rule" id="MF_02128"/>
    </source>
</evidence>
<feature type="binding site" evidence="1">
    <location>
        <position position="321"/>
    </location>
    <ligand>
        <name>substrate</name>
    </ligand>
</feature>
<organism evidence="3 4">
    <name type="scientific">Kytococcus sedentarius (strain ATCC 14392 / DSM 20547 / JCM 11482 / CCUG 33030 / NBRC 15357 / NCTC 11040 / CCM 314 / 541)</name>
    <name type="common">Micrococcus sedentarius</name>
    <dbReference type="NCBI Taxonomy" id="478801"/>
    <lineage>
        <taxon>Bacteria</taxon>
        <taxon>Bacillati</taxon>
        <taxon>Actinomycetota</taxon>
        <taxon>Actinomycetes</taxon>
        <taxon>Micrococcales</taxon>
        <taxon>Kytococcaceae</taxon>
        <taxon>Kytococcus</taxon>
    </lineage>
</organism>
<evidence type="ECO:0000259" key="2">
    <source>
        <dbReference type="Pfam" id="PF00586"/>
    </source>
</evidence>
<keyword evidence="1 3" id="KW-0418">Kinase</keyword>
<accession>C7NGL3</accession>
<feature type="binding site" evidence="1">
    <location>
        <position position="79"/>
    </location>
    <ligand>
        <name>Mg(2+)</name>
        <dbReference type="ChEBI" id="CHEBI:18420"/>
        <label>4</label>
    </ligand>
</feature>
<feature type="binding site" evidence="1">
    <location>
        <position position="57"/>
    </location>
    <ligand>
        <name>substrate</name>
    </ligand>
</feature>
<dbReference type="EC" id="2.7.4.16" evidence="1"/>
<keyword evidence="1" id="KW-0479">Metal-binding</keyword>
<dbReference type="HAMAP" id="MF_02128">
    <property type="entry name" value="TMP_kinase"/>
    <property type="match status" value="1"/>
</dbReference>
<feature type="binding site" evidence="1">
    <location>
        <position position="223"/>
    </location>
    <ligand>
        <name>ATP</name>
        <dbReference type="ChEBI" id="CHEBI:30616"/>
    </ligand>
</feature>
<feature type="binding site" evidence="1">
    <location>
        <position position="35"/>
    </location>
    <ligand>
        <name>Mg(2+)</name>
        <dbReference type="ChEBI" id="CHEBI:18420"/>
        <label>3</label>
    </ligand>
</feature>
<feature type="binding site" evidence="1">
    <location>
        <position position="127"/>
    </location>
    <ligand>
        <name>Mg(2+)</name>
        <dbReference type="ChEBI" id="CHEBI:18420"/>
        <label>1</label>
    </ligand>
</feature>
<dbReference type="Gene3D" id="3.90.650.10">
    <property type="entry name" value="PurM-like C-terminal domain"/>
    <property type="match status" value="1"/>
</dbReference>
<dbReference type="InterPro" id="IPR006283">
    <property type="entry name" value="ThiL-like"/>
</dbReference>
<comment type="caution">
    <text evidence="1">Lacks conserved residue(s) required for the propagation of feature annotation.</text>
</comment>
<dbReference type="GO" id="GO:0009228">
    <property type="term" value="P:thiamine biosynthetic process"/>
    <property type="evidence" value="ECO:0007669"/>
    <property type="project" value="UniProtKB-KW"/>
</dbReference>
<feature type="binding site" evidence="1">
    <location>
        <position position="79"/>
    </location>
    <ligand>
        <name>Mg(2+)</name>
        <dbReference type="ChEBI" id="CHEBI:18420"/>
        <label>2</label>
    </ligand>
</feature>
<sequence>MALTLADLSENDLLPRLWEHLPTRGPDVLVGPGDDAAVVDSPGAVVVTTDTMVRGADWLDEWSTGWEVGAKAVAQNLADVTAMGGRCTSMVLTLVADAHTPVAWVEELAVGVGERAREAGVAVTGGDLSSAPAGTRMVSITALGSLDGPPVLRSGARAGDQLAVSGPLGRSAAGLALLQAGRTQAEPGTAAAECLEHHRAPRVDPGAGQLAAAAGATAMLDVSDGLGRDGARLATASGVALLLDREALGGDVRRAWEALGPQADGAAWEAVLTGGEEHCLLASFPASARLPRGWRAIGICVRATDAGAPVSLDGRAVDGGWDHFRRG</sequence>
<evidence type="ECO:0000313" key="3">
    <source>
        <dbReference type="EMBL" id="ACV06121.1"/>
    </source>
</evidence>
<keyword evidence="1" id="KW-0808">Transferase</keyword>
<dbReference type="SUPFAM" id="SSF55326">
    <property type="entry name" value="PurM N-terminal domain-like"/>
    <property type="match status" value="1"/>
</dbReference>
<dbReference type="SUPFAM" id="SSF56042">
    <property type="entry name" value="PurM C-terminal domain-like"/>
    <property type="match status" value="1"/>
</dbReference>
<dbReference type="Proteomes" id="UP000006666">
    <property type="component" value="Chromosome"/>
</dbReference>
<dbReference type="Pfam" id="PF00586">
    <property type="entry name" value="AIRS"/>
    <property type="match status" value="1"/>
</dbReference>
<protein>
    <recommendedName>
        <fullName evidence="1">Thiamine-monophosphate kinase</fullName>
        <shortName evidence="1">TMP kinase</shortName>
        <shortName evidence="1">Thiamine-phosphate kinase</shortName>
        <ecNumber evidence="1">2.7.4.16</ecNumber>
    </recommendedName>
</protein>
<dbReference type="PANTHER" id="PTHR30270">
    <property type="entry name" value="THIAMINE-MONOPHOSPHATE KINASE"/>
    <property type="match status" value="1"/>
</dbReference>
<gene>
    <name evidence="1" type="primary">thiL</name>
    <name evidence="3" type="ordered locus">Ksed_10790</name>
</gene>
<dbReference type="CDD" id="cd02194">
    <property type="entry name" value="ThiL"/>
    <property type="match status" value="1"/>
</dbReference>
<dbReference type="EMBL" id="CP001686">
    <property type="protein sequence ID" value="ACV06121.1"/>
    <property type="molecule type" value="Genomic_DNA"/>
</dbReference>
<name>C7NGL3_KYTSD</name>
<feature type="binding site" evidence="1">
    <location>
        <position position="35"/>
    </location>
    <ligand>
        <name>Mg(2+)</name>
        <dbReference type="ChEBI" id="CHEBI:18420"/>
        <label>4</label>
    </ligand>
</feature>
<dbReference type="GO" id="GO:0000287">
    <property type="term" value="F:magnesium ion binding"/>
    <property type="evidence" value="ECO:0007669"/>
    <property type="project" value="UniProtKB-UniRule"/>
</dbReference>
<keyword evidence="1" id="KW-0784">Thiamine biosynthesis</keyword>
<feature type="binding site" evidence="1">
    <location>
        <begin position="126"/>
        <end position="127"/>
    </location>
    <ligand>
        <name>ATP</name>
        <dbReference type="ChEBI" id="CHEBI:30616"/>
    </ligand>
</feature>
<comment type="miscellaneous">
    <text evidence="1">Reaction mechanism of ThiL seems to utilize a direct, inline transfer of the gamma-phosphate of ATP to TMP rather than a phosphorylated enzyme intermediate.</text>
</comment>
<dbReference type="Gene3D" id="3.30.1330.10">
    <property type="entry name" value="PurM-like, N-terminal domain"/>
    <property type="match status" value="1"/>
</dbReference>
<dbReference type="PIRSF" id="PIRSF005303">
    <property type="entry name" value="Thiam_monoph_kin"/>
    <property type="match status" value="1"/>
</dbReference>
<feature type="binding site" evidence="1">
    <location>
        <position position="153"/>
    </location>
    <ligand>
        <name>ATP</name>
        <dbReference type="ChEBI" id="CHEBI:30616"/>
    </ligand>
</feature>
<dbReference type="AlphaFoldDB" id="C7NGL3"/>
<dbReference type="InterPro" id="IPR016188">
    <property type="entry name" value="PurM-like_N"/>
</dbReference>
<feature type="binding site" evidence="1">
    <location>
        <position position="50"/>
    </location>
    <ligand>
        <name>Mg(2+)</name>
        <dbReference type="ChEBI" id="CHEBI:18420"/>
        <label>2</label>
    </ligand>
</feature>
<dbReference type="eggNOG" id="COG0611">
    <property type="taxonomic scope" value="Bacteria"/>
</dbReference>
<keyword evidence="1" id="KW-0460">Magnesium</keyword>
<dbReference type="GO" id="GO:0009229">
    <property type="term" value="P:thiamine diphosphate biosynthetic process"/>
    <property type="evidence" value="ECO:0007669"/>
    <property type="project" value="UniProtKB-UniRule"/>
</dbReference>
<evidence type="ECO:0000313" key="4">
    <source>
        <dbReference type="Proteomes" id="UP000006666"/>
    </source>
</evidence>
<dbReference type="STRING" id="478801.Ksed_10790"/>
<comment type="similarity">
    <text evidence="1">Belongs to the thiamine-monophosphate kinase family.</text>
</comment>
<dbReference type="PANTHER" id="PTHR30270:SF0">
    <property type="entry name" value="THIAMINE-MONOPHOSPHATE KINASE"/>
    <property type="match status" value="1"/>
</dbReference>
<keyword evidence="1" id="KW-0067">ATP-binding</keyword>
<feature type="binding site" evidence="1">
    <location>
        <position position="49"/>
    </location>
    <ligand>
        <name>Mg(2+)</name>
        <dbReference type="ChEBI" id="CHEBI:18420"/>
        <label>1</label>
    </ligand>
</feature>
<dbReference type="KEGG" id="kse:Ksed_10790"/>
<feature type="binding site" evidence="1">
    <location>
        <position position="224"/>
    </location>
    <ligand>
        <name>Mg(2+)</name>
        <dbReference type="ChEBI" id="CHEBI:18420"/>
        <label>5</label>
    </ligand>
</feature>
<comment type="function">
    <text evidence="1">Catalyzes the ATP-dependent phosphorylation of thiamine-monophosphate (TMP) to form thiamine-pyrophosphate (TPP), the active form of vitamin B1.</text>
</comment>
<keyword evidence="4" id="KW-1185">Reference proteome</keyword>
<dbReference type="UniPathway" id="UPA00060">
    <property type="reaction ID" value="UER00142"/>
</dbReference>
<feature type="binding site" evidence="1">
    <location>
        <position position="79"/>
    </location>
    <ligand>
        <name>Mg(2+)</name>
        <dbReference type="ChEBI" id="CHEBI:18420"/>
        <label>3</label>
    </ligand>
</feature>
<feature type="binding site" evidence="1">
    <location>
        <position position="48"/>
    </location>
    <ligand>
        <name>Mg(2+)</name>
        <dbReference type="ChEBI" id="CHEBI:18420"/>
        <label>4</label>
    </ligand>
</feature>
<comment type="catalytic activity">
    <reaction evidence="1">
        <text>thiamine phosphate + ATP = thiamine diphosphate + ADP</text>
        <dbReference type="Rhea" id="RHEA:15913"/>
        <dbReference type="ChEBI" id="CHEBI:30616"/>
        <dbReference type="ChEBI" id="CHEBI:37575"/>
        <dbReference type="ChEBI" id="CHEBI:58937"/>
        <dbReference type="ChEBI" id="CHEBI:456216"/>
        <dbReference type="EC" id="2.7.4.16"/>
    </reaction>
</comment>